<dbReference type="Proteomes" id="UP000494365">
    <property type="component" value="Unassembled WGS sequence"/>
</dbReference>
<reference evidence="2 3" key="1">
    <citation type="submission" date="2020-04" db="EMBL/GenBank/DDBJ databases">
        <authorList>
            <person name="De Canck E."/>
        </authorList>
    </citation>
    <scope>NUCLEOTIDE SEQUENCE [LARGE SCALE GENOMIC DNA]</scope>
    <source>
        <strain evidence="2 3">LMG 28614</strain>
    </source>
</reference>
<sequence length="77" mass="8399">MKLGLANAGSSTPQVFAYRADGNRTTFNKTSGTWRTAGFTGLALAQDSKHASGLFVIVFKFVFGYGFVSRWRDGEMP</sequence>
<evidence type="ECO:0000313" key="2">
    <source>
        <dbReference type="EMBL" id="CAB3806744.1"/>
    </source>
</evidence>
<evidence type="ECO:0000256" key="1">
    <source>
        <dbReference type="SAM" id="Phobius"/>
    </source>
</evidence>
<gene>
    <name evidence="2" type="ORF">LMG28614_06451</name>
</gene>
<dbReference type="EMBL" id="CADIKK010000047">
    <property type="protein sequence ID" value="CAB3806744.1"/>
    <property type="molecule type" value="Genomic_DNA"/>
</dbReference>
<evidence type="ECO:0000313" key="3">
    <source>
        <dbReference type="Proteomes" id="UP000494365"/>
    </source>
</evidence>
<protein>
    <submittedName>
        <fullName evidence="2">Uncharacterized protein</fullName>
    </submittedName>
</protein>
<name>A0A6S7CD97_9BURK</name>
<keyword evidence="1" id="KW-0472">Membrane</keyword>
<keyword evidence="1" id="KW-1133">Transmembrane helix</keyword>
<keyword evidence="1" id="KW-0812">Transmembrane</keyword>
<dbReference type="RefSeq" id="WP_175153367.1">
    <property type="nucleotide sequence ID" value="NZ_CADIKK010000047.1"/>
</dbReference>
<accession>A0A6S7CD97</accession>
<dbReference type="AlphaFoldDB" id="A0A6S7CD97"/>
<organism evidence="2 3">
    <name type="scientific">Paraburkholderia ultramafica</name>
    <dbReference type="NCBI Taxonomy" id="1544867"/>
    <lineage>
        <taxon>Bacteria</taxon>
        <taxon>Pseudomonadati</taxon>
        <taxon>Pseudomonadota</taxon>
        <taxon>Betaproteobacteria</taxon>
        <taxon>Burkholderiales</taxon>
        <taxon>Burkholderiaceae</taxon>
        <taxon>Paraburkholderia</taxon>
    </lineage>
</organism>
<feature type="transmembrane region" description="Helical" evidence="1">
    <location>
        <begin position="50"/>
        <end position="68"/>
    </location>
</feature>
<keyword evidence="3" id="KW-1185">Reference proteome</keyword>
<proteinExistence type="predicted"/>